<dbReference type="InterPro" id="IPR011010">
    <property type="entry name" value="DNA_brk_join_enz"/>
</dbReference>
<protein>
    <recommendedName>
        <fullName evidence="2">Tyr recombinase domain-containing protein</fullName>
    </recommendedName>
</protein>
<evidence type="ECO:0000256" key="1">
    <source>
        <dbReference type="ARBA" id="ARBA00023172"/>
    </source>
</evidence>
<keyword evidence="4" id="KW-1185">Reference proteome</keyword>
<dbReference type="Pfam" id="PF00589">
    <property type="entry name" value="Phage_integrase"/>
    <property type="match status" value="1"/>
</dbReference>
<dbReference type="PROSITE" id="PS51898">
    <property type="entry name" value="TYR_RECOMBINASE"/>
    <property type="match status" value="1"/>
</dbReference>
<dbReference type="CDD" id="cd00397">
    <property type="entry name" value="DNA_BRE_C"/>
    <property type="match status" value="1"/>
</dbReference>
<feature type="domain" description="Tyr recombinase" evidence="2">
    <location>
        <begin position="103"/>
        <end position="316"/>
    </location>
</feature>
<gene>
    <name evidence="3" type="ORF">CATMQ487_32510</name>
</gene>
<evidence type="ECO:0000259" key="2">
    <source>
        <dbReference type="PROSITE" id="PS51898"/>
    </source>
</evidence>
<organism evidence="3 4">
    <name type="scientific">Sphaerotilus microaerophilus</name>
    <dbReference type="NCBI Taxonomy" id="2914710"/>
    <lineage>
        <taxon>Bacteria</taxon>
        <taxon>Pseudomonadati</taxon>
        <taxon>Pseudomonadota</taxon>
        <taxon>Betaproteobacteria</taxon>
        <taxon>Burkholderiales</taxon>
        <taxon>Sphaerotilaceae</taxon>
        <taxon>Sphaerotilus</taxon>
    </lineage>
</organism>
<keyword evidence="1" id="KW-0233">DNA recombination</keyword>
<dbReference type="Proteomes" id="UP001057498">
    <property type="component" value="Chromosome"/>
</dbReference>
<dbReference type="RefSeq" id="WP_251969576.1">
    <property type="nucleotide sequence ID" value="NZ_AP025730.1"/>
</dbReference>
<sequence length="318" mass="35315">MDELAHTFSGTHRRNAGSLSQSIDMLRSVVHGSTYETVAQAHGLTRTAVERRIKTVAVELTQVVGVEGLREEGATFVRRLRLHREAVLRALDDFAPRDASGARPARVLSAAEVNQGAGRIRLRSSRPLHDLALYYLLFATGLRPLEVARLRVSDYLLADGSVVRQSRLRAEAAINGRERPLLFQSSRLDEALQAYLAERLARRQGLGESPAYRGLDGESALFLSSDGTPYRITPNGEPQQNRQVCRTLLEIFRKLFRLSGIKGLNTQSARLTLMSRMYDRGADEDQVGLVLGIADRSAVREQLPRPRPSLVEAVEEPI</sequence>
<dbReference type="Gene3D" id="1.10.443.10">
    <property type="entry name" value="Intergrase catalytic core"/>
    <property type="match status" value="1"/>
</dbReference>
<evidence type="ECO:0000313" key="4">
    <source>
        <dbReference type="Proteomes" id="UP001057498"/>
    </source>
</evidence>
<name>A0ABM7YP87_9BURK</name>
<dbReference type="EMBL" id="AP025730">
    <property type="protein sequence ID" value="BDI06281.1"/>
    <property type="molecule type" value="Genomic_DNA"/>
</dbReference>
<evidence type="ECO:0000313" key="3">
    <source>
        <dbReference type="EMBL" id="BDI06281.1"/>
    </source>
</evidence>
<dbReference type="SUPFAM" id="SSF56349">
    <property type="entry name" value="DNA breaking-rejoining enzymes"/>
    <property type="match status" value="1"/>
</dbReference>
<proteinExistence type="predicted"/>
<dbReference type="InterPro" id="IPR013762">
    <property type="entry name" value="Integrase-like_cat_sf"/>
</dbReference>
<accession>A0ABM7YP87</accession>
<dbReference type="InterPro" id="IPR002104">
    <property type="entry name" value="Integrase_catalytic"/>
</dbReference>
<reference evidence="3" key="1">
    <citation type="submission" date="2022-04" db="EMBL/GenBank/DDBJ databases">
        <title>Whole genome sequence of Sphaerotilus sp. FB-5.</title>
        <authorList>
            <person name="Takeda M."/>
            <person name="Narihara S."/>
            <person name="Akimoto M."/>
            <person name="Akimoto R."/>
            <person name="Nishiyashiki S."/>
            <person name="Murakami T."/>
        </authorList>
    </citation>
    <scope>NUCLEOTIDE SEQUENCE</scope>
    <source>
        <strain evidence="3">FB-5</strain>
    </source>
</reference>